<gene>
    <name evidence="2" type="ORF">PWF71_04755</name>
</gene>
<evidence type="ECO:0000256" key="1">
    <source>
        <dbReference type="SAM" id="Phobius"/>
    </source>
</evidence>
<keyword evidence="1" id="KW-1133">Transmembrane helix</keyword>
<accession>A0AAJ5VCX7</accession>
<organism evidence="2 3">
    <name type="scientific">Microbacterium maritypicum</name>
    <name type="common">Microbacterium liquefaciens</name>
    <dbReference type="NCBI Taxonomy" id="33918"/>
    <lineage>
        <taxon>Bacteria</taxon>
        <taxon>Bacillati</taxon>
        <taxon>Actinomycetota</taxon>
        <taxon>Actinomycetes</taxon>
        <taxon>Micrococcales</taxon>
        <taxon>Microbacteriaceae</taxon>
        <taxon>Microbacterium</taxon>
    </lineage>
</organism>
<dbReference type="GeneID" id="87014974"/>
<keyword evidence="1" id="KW-0812">Transmembrane</keyword>
<proteinExistence type="predicted"/>
<dbReference type="RefSeq" id="WP_144052912.1">
    <property type="nucleotide sequence ID" value="NZ_CBDRLE010000003.1"/>
</dbReference>
<dbReference type="Proteomes" id="UP001214756">
    <property type="component" value="Chromosome"/>
</dbReference>
<protein>
    <submittedName>
        <fullName evidence="2">DUF2510 domain-containing protein</fullName>
    </submittedName>
</protein>
<reference evidence="2" key="1">
    <citation type="submission" date="2023-02" db="EMBL/GenBank/DDBJ databases">
        <title>Genome sequence of Microbacterium liquefaciens B1075.</title>
        <authorList>
            <person name="Cao J."/>
            <person name="Li X."/>
        </authorList>
    </citation>
    <scope>NUCLEOTIDE SEQUENCE</scope>
    <source>
        <strain evidence="2">B1075</strain>
    </source>
</reference>
<sequence>MSDDRVGAGWYETRRRGTLRWWDGTGWTPRIEVRGRETTLAADSASVRRQLVVTEIVLVAVLAGALLIALWGSLPVVVVRPVIIASGGALVVMPLMVARQLRLVALPARRAGVQTRR</sequence>
<evidence type="ECO:0000313" key="2">
    <source>
        <dbReference type="EMBL" id="WEF21991.1"/>
    </source>
</evidence>
<feature type="transmembrane region" description="Helical" evidence="1">
    <location>
        <begin position="77"/>
        <end position="97"/>
    </location>
</feature>
<keyword evidence="1" id="KW-0472">Membrane</keyword>
<name>A0AAJ5VCX7_MICMQ</name>
<evidence type="ECO:0000313" key="3">
    <source>
        <dbReference type="Proteomes" id="UP001214756"/>
    </source>
</evidence>
<dbReference type="EMBL" id="CP118606">
    <property type="protein sequence ID" value="WEF21991.1"/>
    <property type="molecule type" value="Genomic_DNA"/>
</dbReference>
<dbReference type="AlphaFoldDB" id="A0AAJ5VCX7"/>
<feature type="transmembrane region" description="Helical" evidence="1">
    <location>
        <begin position="51"/>
        <end position="71"/>
    </location>
</feature>